<evidence type="ECO:0000313" key="2">
    <source>
        <dbReference type="EMBL" id="MBB5932900.1"/>
    </source>
</evidence>
<evidence type="ECO:0000259" key="1">
    <source>
        <dbReference type="PROSITE" id="PS51332"/>
    </source>
</evidence>
<sequence>MTVGCVDGEWHAFPARLVAQVLRLRGWQVDYLGARTPTSHLVAHLHLTNPDAVLLSA</sequence>
<comment type="caution">
    <text evidence="2">The sequence shown here is derived from an EMBL/GenBank/DDBJ whole genome shotgun (WGS) entry which is preliminary data.</text>
</comment>
<accession>A0A7W9Q3G7</accession>
<proteinExistence type="predicted"/>
<dbReference type="InterPro" id="IPR006158">
    <property type="entry name" value="Cobalamin-bd"/>
</dbReference>
<dbReference type="PROSITE" id="PS51332">
    <property type="entry name" value="B12_BINDING"/>
    <property type="match status" value="1"/>
</dbReference>
<keyword evidence="3" id="KW-1185">Reference proteome</keyword>
<dbReference type="GO" id="GO:0046872">
    <property type="term" value="F:metal ion binding"/>
    <property type="evidence" value="ECO:0007669"/>
    <property type="project" value="InterPro"/>
</dbReference>
<name>A0A7W9Q3G7_9ACTN</name>
<dbReference type="SUPFAM" id="SSF52242">
    <property type="entry name" value="Cobalamin (vitamin B12)-binding domain"/>
    <property type="match status" value="1"/>
</dbReference>
<gene>
    <name evidence="2" type="ORF">FHS34_008421</name>
</gene>
<evidence type="ECO:0000313" key="3">
    <source>
        <dbReference type="Proteomes" id="UP000585836"/>
    </source>
</evidence>
<feature type="domain" description="B12-binding" evidence="1">
    <location>
        <begin position="1"/>
        <end position="57"/>
    </location>
</feature>
<dbReference type="GO" id="GO:0031419">
    <property type="term" value="F:cobalamin binding"/>
    <property type="evidence" value="ECO:0007669"/>
    <property type="project" value="InterPro"/>
</dbReference>
<dbReference type="Proteomes" id="UP000585836">
    <property type="component" value="Unassembled WGS sequence"/>
</dbReference>
<reference evidence="2 3" key="1">
    <citation type="submission" date="2020-08" db="EMBL/GenBank/DDBJ databases">
        <title>Genomic Encyclopedia of Type Strains, Phase III (KMG-III): the genomes of soil and plant-associated and newly described type strains.</title>
        <authorList>
            <person name="Whitman W."/>
        </authorList>
    </citation>
    <scope>NUCLEOTIDE SEQUENCE [LARGE SCALE GENOMIC DNA]</scope>
    <source>
        <strain evidence="2 3">CECT 3313</strain>
    </source>
</reference>
<dbReference type="AlphaFoldDB" id="A0A7W9Q3G7"/>
<dbReference type="InterPro" id="IPR036724">
    <property type="entry name" value="Cobalamin-bd_sf"/>
</dbReference>
<protein>
    <submittedName>
        <fullName evidence="2">Methanogenic corrinoid protein MtbC1</fullName>
    </submittedName>
</protein>
<dbReference type="Pfam" id="PF02310">
    <property type="entry name" value="B12-binding"/>
    <property type="match status" value="1"/>
</dbReference>
<dbReference type="Gene3D" id="3.40.50.280">
    <property type="entry name" value="Cobalamin-binding domain"/>
    <property type="match status" value="1"/>
</dbReference>
<organism evidence="2 3">
    <name type="scientific">Streptomyces echinatus</name>
    <dbReference type="NCBI Taxonomy" id="67293"/>
    <lineage>
        <taxon>Bacteria</taxon>
        <taxon>Bacillati</taxon>
        <taxon>Actinomycetota</taxon>
        <taxon>Actinomycetes</taxon>
        <taxon>Kitasatosporales</taxon>
        <taxon>Streptomycetaceae</taxon>
        <taxon>Streptomyces</taxon>
    </lineage>
</organism>
<dbReference type="EMBL" id="JACHJK010000037">
    <property type="protein sequence ID" value="MBB5932900.1"/>
    <property type="molecule type" value="Genomic_DNA"/>
</dbReference>